<gene>
    <name evidence="3" type="ORF">VTJ83DRAFT_7159</name>
</gene>
<feature type="transmembrane region" description="Helical" evidence="2">
    <location>
        <begin position="229"/>
        <end position="257"/>
    </location>
</feature>
<feature type="compositionally biased region" description="Basic and acidic residues" evidence="1">
    <location>
        <begin position="493"/>
        <end position="503"/>
    </location>
</feature>
<dbReference type="EMBL" id="JAZGUE010000007">
    <property type="protein sequence ID" value="KAL2264649.1"/>
    <property type="molecule type" value="Genomic_DNA"/>
</dbReference>
<dbReference type="Pfam" id="PF16944">
    <property type="entry name" value="KCH"/>
    <property type="match status" value="1"/>
</dbReference>
<keyword evidence="2" id="KW-0812">Transmembrane</keyword>
<dbReference type="GeneID" id="98128594"/>
<dbReference type="PANTHER" id="PTHR36424:SF1">
    <property type="entry name" value="LOW AFFINITY K(+) TRANSPORTER 1-RELATED"/>
    <property type="match status" value="1"/>
</dbReference>
<accession>A0ABR4D3R6</accession>
<feature type="compositionally biased region" description="Low complexity" evidence="1">
    <location>
        <begin position="465"/>
        <end position="475"/>
    </location>
</feature>
<feature type="compositionally biased region" description="Basic and acidic residues" evidence="1">
    <location>
        <begin position="291"/>
        <end position="312"/>
    </location>
</feature>
<dbReference type="RefSeq" id="XP_070863376.1">
    <property type="nucleotide sequence ID" value="XM_071013950.1"/>
</dbReference>
<reference evidence="3 4" key="1">
    <citation type="journal article" date="2024" name="Commun. Biol.">
        <title>Comparative genomic analysis of thermophilic fungi reveals convergent evolutionary adaptations and gene losses.</title>
        <authorList>
            <person name="Steindorff A.S."/>
            <person name="Aguilar-Pontes M.V."/>
            <person name="Robinson A.J."/>
            <person name="Andreopoulos B."/>
            <person name="LaButti K."/>
            <person name="Kuo A."/>
            <person name="Mondo S."/>
            <person name="Riley R."/>
            <person name="Otillar R."/>
            <person name="Haridas S."/>
            <person name="Lipzen A."/>
            <person name="Grimwood J."/>
            <person name="Schmutz J."/>
            <person name="Clum A."/>
            <person name="Reid I.D."/>
            <person name="Moisan M.C."/>
            <person name="Butler G."/>
            <person name="Nguyen T.T.M."/>
            <person name="Dewar K."/>
            <person name="Conant G."/>
            <person name="Drula E."/>
            <person name="Henrissat B."/>
            <person name="Hansel C."/>
            <person name="Singer S."/>
            <person name="Hutchinson M.I."/>
            <person name="de Vries R.P."/>
            <person name="Natvig D.O."/>
            <person name="Powell A.J."/>
            <person name="Tsang A."/>
            <person name="Grigoriev I.V."/>
        </authorList>
    </citation>
    <scope>NUCLEOTIDE SEQUENCE [LARGE SCALE GENOMIC DNA]</scope>
    <source>
        <strain evidence="3 4">ATCC 22073</strain>
    </source>
</reference>
<feature type="region of interest" description="Disordered" evidence="1">
    <location>
        <begin position="291"/>
        <end position="318"/>
    </location>
</feature>
<proteinExistence type="predicted"/>
<keyword evidence="4" id="KW-1185">Reference proteome</keyword>
<dbReference type="Proteomes" id="UP001600064">
    <property type="component" value="Unassembled WGS sequence"/>
</dbReference>
<feature type="compositionally biased region" description="Polar residues" evidence="1">
    <location>
        <begin position="417"/>
        <end position="449"/>
    </location>
</feature>
<feature type="transmembrane region" description="Helical" evidence="2">
    <location>
        <begin position="35"/>
        <end position="62"/>
    </location>
</feature>
<feature type="compositionally biased region" description="Polar residues" evidence="1">
    <location>
        <begin position="586"/>
        <end position="602"/>
    </location>
</feature>
<evidence type="ECO:0000313" key="3">
    <source>
        <dbReference type="EMBL" id="KAL2264649.1"/>
    </source>
</evidence>
<keyword evidence="2" id="KW-1133">Transmembrane helix</keyword>
<feature type="compositionally biased region" description="Polar residues" evidence="1">
    <location>
        <begin position="767"/>
        <end position="805"/>
    </location>
</feature>
<keyword evidence="2" id="KW-0472">Membrane</keyword>
<feature type="region of interest" description="Disordered" evidence="1">
    <location>
        <begin position="388"/>
        <end position="832"/>
    </location>
</feature>
<feature type="compositionally biased region" description="Polar residues" evidence="1">
    <location>
        <begin position="696"/>
        <end position="719"/>
    </location>
</feature>
<evidence type="ECO:0000256" key="1">
    <source>
        <dbReference type="SAM" id="MobiDB-lite"/>
    </source>
</evidence>
<dbReference type="PANTHER" id="PTHR36424">
    <property type="entry name" value="PHEROMONE-REGULATED MEMBRANE PROTEIN 6"/>
    <property type="match status" value="1"/>
</dbReference>
<feature type="region of interest" description="Disordered" evidence="1">
    <location>
        <begin position="360"/>
        <end position="379"/>
    </location>
</feature>
<comment type="caution">
    <text evidence="3">The sequence shown here is derived from an EMBL/GenBank/DDBJ whole genome shotgun (WGS) entry which is preliminary data.</text>
</comment>
<evidence type="ECO:0000313" key="4">
    <source>
        <dbReference type="Proteomes" id="UP001600064"/>
    </source>
</evidence>
<evidence type="ECO:0000256" key="2">
    <source>
        <dbReference type="SAM" id="Phobius"/>
    </source>
</evidence>
<protein>
    <recommendedName>
        <fullName evidence="5">Vacuolar membrane protein</fullName>
    </recommendedName>
</protein>
<sequence>MGFLSHRRRDVEVNPEQKWDFISLNDFKATSVGPVFAYAFLWISLVISMAVYAVDVFTAYQLLAFNKWSSQIEPTQLIPFDISKWIFTICILLSVANLCYEYFRAIAIMRRGSVAECFLDSLAARLESIRLGSGRGWKRFLVFAELTKSKKGAEYIALFTFFSFQSWIRTLLLTGPRQVINGLTLYSVYRARLNINEANFESSLASFFDKLKALATEEPRQAVILSGMIFTFIIWFFSLLSLLLAAFLFVFFLWGYIPREDGGLTGFCERKVNKRLKQIVAEKINKAMAEEERKRKKAELKAAKKTGEDRPLTMKPSLPVLGGDDLPEMPGLNRADTFASFAEKPTRTNTTATFEMSTLGRKPTMPTRSNTKMTATSQYSSRASLLGGAADMGMSDPKSSAPTLPPVDLDGFPPTRTPTAMSNRTYGPGSQLQRMASNGSSLRGYTQSPAPYASDGMPAVPPPARAATTGPYNNYGGPGPNRANERLPPYRAEPWDDRRRGDTKSPYPGDNRLPQDRPQYPGDRWGPPNRTNTMSPYPGENRLPPPADGSQYPADQWAPNRADTQSPYANGMPRQNAADKWAPNRGDTQSPHPNGMPRQNTGDKWAPDRGDTKSPYPAGAQNPDDNNVPPYAGPGAGWSPFDDPASGRASPAPTYRTNASNVASPRPVGPPVRSATDYSMPGQRGPAQQFPPPARANTQPMHQREPSNGSITSLQSVGRTYQAWHREQSASGSSLRNMASVAEQAGEAGELQQSRVEGSRSPPPNPMTSRSNTQTPNPMNANRSNAQTPRPNPASASRSNTQRSSPGRGDDNGDNNSNGWNQDLERGGGQGY</sequence>
<dbReference type="InterPro" id="IPR031606">
    <property type="entry name" value="Kch1/2"/>
</dbReference>
<organism evidence="3 4">
    <name type="scientific">Remersonia thermophila</name>
    <dbReference type="NCBI Taxonomy" id="72144"/>
    <lineage>
        <taxon>Eukaryota</taxon>
        <taxon>Fungi</taxon>
        <taxon>Dikarya</taxon>
        <taxon>Ascomycota</taxon>
        <taxon>Pezizomycotina</taxon>
        <taxon>Sordariomycetes</taxon>
        <taxon>Sordariomycetidae</taxon>
        <taxon>Sordariales</taxon>
        <taxon>Sordariales incertae sedis</taxon>
        <taxon>Remersonia</taxon>
    </lineage>
</organism>
<feature type="transmembrane region" description="Helical" evidence="2">
    <location>
        <begin position="82"/>
        <end position="103"/>
    </location>
</feature>
<evidence type="ECO:0008006" key="5">
    <source>
        <dbReference type="Google" id="ProtNLM"/>
    </source>
</evidence>
<name>A0ABR4D3R6_9PEZI</name>
<feature type="compositionally biased region" description="Polar residues" evidence="1">
    <location>
        <begin position="366"/>
        <end position="379"/>
    </location>
</feature>